<reference evidence="2" key="1">
    <citation type="journal article" date="2019" name="Int. J. Syst. Evol. Microbiol.">
        <title>The Global Catalogue of Microorganisms (GCM) 10K type strain sequencing project: providing services to taxonomists for standard genome sequencing and annotation.</title>
        <authorList>
            <consortium name="The Broad Institute Genomics Platform"/>
            <consortium name="The Broad Institute Genome Sequencing Center for Infectious Disease"/>
            <person name="Wu L."/>
            <person name="Ma J."/>
        </authorList>
    </citation>
    <scope>NUCLEOTIDE SEQUENCE [LARGE SCALE GENOMIC DNA]</scope>
    <source>
        <strain evidence="2">CECT 7069</strain>
    </source>
</reference>
<proteinExistence type="predicted"/>
<accession>A0ABT8BF92</accession>
<dbReference type="EMBL" id="JAUFPX010000004">
    <property type="protein sequence ID" value="MDN3590425.1"/>
    <property type="molecule type" value="Genomic_DNA"/>
</dbReference>
<protein>
    <submittedName>
        <fullName evidence="1">Uncharacterized protein</fullName>
    </submittedName>
</protein>
<evidence type="ECO:0000313" key="2">
    <source>
        <dbReference type="Proteomes" id="UP001224644"/>
    </source>
</evidence>
<dbReference type="RefSeq" id="WP_238227598.1">
    <property type="nucleotide sequence ID" value="NZ_BPQD01000030.1"/>
</dbReference>
<dbReference type="Proteomes" id="UP001224644">
    <property type="component" value="Unassembled WGS sequence"/>
</dbReference>
<comment type="caution">
    <text evidence="1">The sequence shown here is derived from an EMBL/GenBank/DDBJ whole genome shotgun (WGS) entry which is preliminary data.</text>
</comment>
<keyword evidence="2" id="KW-1185">Reference proteome</keyword>
<sequence>MSPTIWRISMRAIANACRVLGDVGDRPDDIDEPVDGVTHRIGGGFDPDFAAALGDTLVPRRLVLILAQALPRATAGSTVSRVRSAEDPRMLSRHLREVVIRDREDVRVRRDDRTGPVGPDLHR</sequence>
<organism evidence="1 2">
    <name type="scientific">Methylobacterium adhaesivum</name>
    <dbReference type="NCBI Taxonomy" id="333297"/>
    <lineage>
        <taxon>Bacteria</taxon>
        <taxon>Pseudomonadati</taxon>
        <taxon>Pseudomonadota</taxon>
        <taxon>Alphaproteobacteria</taxon>
        <taxon>Hyphomicrobiales</taxon>
        <taxon>Methylobacteriaceae</taxon>
        <taxon>Methylobacterium</taxon>
    </lineage>
</organism>
<gene>
    <name evidence="1" type="ORF">QWZ12_07320</name>
</gene>
<evidence type="ECO:0000313" key="1">
    <source>
        <dbReference type="EMBL" id="MDN3590425.1"/>
    </source>
</evidence>
<name>A0ABT8BF92_9HYPH</name>